<dbReference type="EMBL" id="CP119879">
    <property type="protein sequence ID" value="WFD35252.1"/>
    <property type="molecule type" value="Genomic_DNA"/>
</dbReference>
<organism evidence="4 5">
    <name type="scientific">Malassezia cuniculi</name>
    <dbReference type="NCBI Taxonomy" id="948313"/>
    <lineage>
        <taxon>Eukaryota</taxon>
        <taxon>Fungi</taxon>
        <taxon>Dikarya</taxon>
        <taxon>Basidiomycota</taxon>
        <taxon>Ustilaginomycotina</taxon>
        <taxon>Malasseziomycetes</taxon>
        <taxon>Malasseziales</taxon>
        <taxon>Malasseziaceae</taxon>
        <taxon>Malassezia</taxon>
    </lineage>
</organism>
<dbReference type="Gene3D" id="1.10.220.20">
    <property type="match status" value="1"/>
</dbReference>
<feature type="compositionally biased region" description="Low complexity" evidence="1">
    <location>
        <begin position="291"/>
        <end position="311"/>
    </location>
</feature>
<dbReference type="InterPro" id="IPR016024">
    <property type="entry name" value="ARM-type_fold"/>
</dbReference>
<dbReference type="InterPro" id="IPR000904">
    <property type="entry name" value="Sec7_dom"/>
</dbReference>
<evidence type="ECO:0000313" key="5">
    <source>
        <dbReference type="Proteomes" id="UP001219933"/>
    </source>
</evidence>
<dbReference type="GO" id="GO:0005794">
    <property type="term" value="C:Golgi apparatus"/>
    <property type="evidence" value="ECO:0007669"/>
    <property type="project" value="UniProtKB-ARBA"/>
</dbReference>
<feature type="domain" description="SEC7" evidence="3">
    <location>
        <begin position="593"/>
        <end position="780"/>
    </location>
</feature>
<dbReference type="InterPro" id="IPR056604">
    <property type="entry name" value="GBF1-like_TPR"/>
</dbReference>
<keyword evidence="5" id="KW-1185">Reference proteome</keyword>
<dbReference type="PANTHER" id="PTHR10663">
    <property type="entry name" value="GUANYL-NUCLEOTIDE EXCHANGE FACTOR"/>
    <property type="match status" value="1"/>
</dbReference>
<dbReference type="PANTHER" id="PTHR10663:SF388">
    <property type="entry name" value="GOLGI-SPECIFIC BREFELDIN A-RESISTANCE GUANINE NUCLEOTIDE EXCHANGE FACTOR 1"/>
    <property type="match status" value="1"/>
</dbReference>
<dbReference type="Gene3D" id="1.10.1000.11">
    <property type="entry name" value="Arf Nucleotide-binding Site Opener,domain 2"/>
    <property type="match status" value="1"/>
</dbReference>
<evidence type="ECO:0000256" key="2">
    <source>
        <dbReference type="SAM" id="SignalP"/>
    </source>
</evidence>
<feature type="signal peptide" evidence="2">
    <location>
        <begin position="1"/>
        <end position="23"/>
    </location>
</feature>
<evidence type="ECO:0000259" key="3">
    <source>
        <dbReference type="PROSITE" id="PS50190"/>
    </source>
</evidence>
<dbReference type="InterPro" id="IPR023394">
    <property type="entry name" value="Sec7_C_sf"/>
</dbReference>
<dbReference type="InterPro" id="IPR032691">
    <property type="entry name" value="Mon2/Sec7/BIG1-like_HUS"/>
</dbReference>
<keyword evidence="2" id="KW-0732">Signal</keyword>
<evidence type="ECO:0000313" key="4">
    <source>
        <dbReference type="EMBL" id="WFD35252.1"/>
    </source>
</evidence>
<dbReference type="PROSITE" id="PS50190">
    <property type="entry name" value="SEC7"/>
    <property type="match status" value="1"/>
</dbReference>
<dbReference type="Pfam" id="PF23325">
    <property type="entry name" value="TPR_28"/>
    <property type="match status" value="1"/>
</dbReference>
<proteinExistence type="predicted"/>
<sequence length="1522" mass="163016">MRSSPRWSLAALASASPLGSVTASTSAMSLTKEAHAIVSGDDDAPAVGLLGGFTVLRAQLRQATSLRDIPLRAIVTHFLRVILSERTTGTVTRTALEAIQSFLDHGLFALHSVGLARTVQDVAHATSHCRFEPSDSSMDEVVLLAILDVMHTLVCGHVGAPDAPMLVDLLSDESVCEMMETGLSMCCQTRLSTTLRRAAEKTVQRMFCTLFDRLDQLSLDDAASMAGEEPEHATLVAELDDGDKGLRMATPNPQSNQFPGAGLSDAGDAEADAEAGASTRSDLLDASAKPAGDAGDSVDAVDASNASPSPSTAREGAAEQPAKSALLTDTPDIDRAPPAEASDAPPSEPFGLAALVEVLRVLVALLDPRSTRHTNTMRLLGLNILSTLLEVHGASIARFPSLRAMIEDSALRHMMQLSSSENSVVVARALRVLSVTFDCMRTELKMQQELVLRFFIQQLQPAAPIAATPWAADEKPTPAPPLLTWVDGGASGEIRVLLLEAFCLFCDAPGDSSDVFVNLWRNYDCDMSCGNMYDELVHFLCRTIISQPLAPSATRQFSGLQLVATDLVLSFVNRMAQRLDAPVSADDAALRDKLHSQHERKALLARCAAEFNRKPAAGIASLEAAGLVDVNARANSIARFLKESADVDKRLLGDYLSRPDNIAILAAFIDLFNFHGIDVADAMRALCEAFRLPGEAQQIARITETFARAYYASSPPGIRSEDAVYVLAYSVIMLNTDLHNPQVTRRMSIADYQRNLRGVNDGEDFDPAYLAQLYDSIRRREIVMPEEHAGELGFSYAWKELLRRSRTAGQVIETETAAFDRDLFRTSWKPLVAAIVHAFAELSDEHMLQRTIAACRQCAALADAHGVPQVLDYMVQHFAIATGLVDAPNARGAPTAVREVQGAQVTVTPLSIQFGADFKGQLAAVVLFTIANGSGNAIRGGWRVLYAVLESLLSTGLLPPAVASRQVAKGGKFVRAPITLRVRGASQASTPSGLFGTLSSYFLSPYASGEAQLDVSESDVENTLSTLDCLASCRLDEIDAQCTSLAGEARDASFEALAQRLEKHLSATEDPAYDPSAVFLLDRLASAATSRAFDVHLEFLSKTPSRHALLLEAALTGALRIATAHGSVAELAKVLALAAELPADTHTTIAAAILDGTWAFFNAHSHKVEGEANWALVTRIIAAFSRVRRADAVRAYCGLCAYLIENEANSHNYAVLVERLREIALAVDRMLWRSAAESAGGPRRTLTEKREQSDWEAAVREQSAVAVDALQKSVRGVSGLVTSDSWPTYWLPLLAALAQQCVNAYRPTRNAATTALERVIMSQELMEPAPKPVLGSVALVFENILFPLMDTLMRPEAQRADQLEGGGEGDSTVRTRERVCLVIGKAWLRFAGALIGDARDADSERFIKLWKGVLAAYVRVLRGPHGETVVEQLKNVLLVMHSAASVPDSADAFSTQASAAASAAAAAATAAAPAASSDAVPADAATAPAPPNDKLVAGALSIAWAAIEPVIPGLQTELFPQQ</sequence>
<dbReference type="InterPro" id="IPR035999">
    <property type="entry name" value="Sec7_dom_sf"/>
</dbReference>
<gene>
    <name evidence="4" type="primary">GEA2</name>
    <name evidence="4" type="ORF">MCUN1_002103</name>
</gene>
<feature type="chain" id="PRO_5042116038" evidence="2">
    <location>
        <begin position="24"/>
        <end position="1522"/>
    </location>
</feature>
<dbReference type="SMART" id="SM00222">
    <property type="entry name" value="Sec7"/>
    <property type="match status" value="1"/>
</dbReference>
<dbReference type="GO" id="GO:0032012">
    <property type="term" value="P:regulation of ARF protein signal transduction"/>
    <property type="evidence" value="ECO:0007669"/>
    <property type="project" value="InterPro"/>
</dbReference>
<dbReference type="GO" id="GO:0016192">
    <property type="term" value="P:vesicle-mediated transport"/>
    <property type="evidence" value="ECO:0007669"/>
    <property type="project" value="UniProtKB-ARBA"/>
</dbReference>
<accession>A0AAF0EV65</accession>
<evidence type="ECO:0000256" key="1">
    <source>
        <dbReference type="SAM" id="MobiDB-lite"/>
    </source>
</evidence>
<dbReference type="Pfam" id="PF12783">
    <property type="entry name" value="Sec7-like_HUS"/>
    <property type="match status" value="1"/>
</dbReference>
<dbReference type="CDD" id="cd00171">
    <property type="entry name" value="Sec7"/>
    <property type="match status" value="1"/>
</dbReference>
<dbReference type="SUPFAM" id="SSF48425">
    <property type="entry name" value="Sec7 domain"/>
    <property type="match status" value="1"/>
</dbReference>
<feature type="region of interest" description="Disordered" evidence="1">
    <location>
        <begin position="243"/>
        <end position="347"/>
    </location>
</feature>
<dbReference type="Proteomes" id="UP001219933">
    <property type="component" value="Chromosome 3"/>
</dbReference>
<dbReference type="SUPFAM" id="SSF48371">
    <property type="entry name" value="ARM repeat"/>
    <property type="match status" value="1"/>
</dbReference>
<dbReference type="Pfam" id="PF01369">
    <property type="entry name" value="Sec7"/>
    <property type="match status" value="1"/>
</dbReference>
<name>A0AAF0EV65_9BASI</name>
<protein>
    <submittedName>
        <fullName evidence="4">GDP/GTP exchange factor for ARF</fullName>
    </submittedName>
</protein>
<dbReference type="GO" id="GO:0005085">
    <property type="term" value="F:guanyl-nucleotide exchange factor activity"/>
    <property type="evidence" value="ECO:0007669"/>
    <property type="project" value="InterPro"/>
</dbReference>
<dbReference type="FunFam" id="1.10.1000.11:FF:000002">
    <property type="entry name" value="Cytohesin 1"/>
    <property type="match status" value="1"/>
</dbReference>
<reference evidence="4" key="1">
    <citation type="submission" date="2023-03" db="EMBL/GenBank/DDBJ databases">
        <title>Mating type loci evolution in Malassezia.</title>
        <authorList>
            <person name="Coelho M.A."/>
        </authorList>
    </citation>
    <scope>NUCLEOTIDE SEQUENCE</scope>
    <source>
        <strain evidence="4">CBS 11721</strain>
    </source>
</reference>